<comment type="subcellular location">
    <subcellularLocation>
        <location evidence="1">Membrane</location>
        <topology evidence="1">Multi-pass membrane protein</topology>
    </subcellularLocation>
</comment>
<reference evidence="7 8" key="1">
    <citation type="journal article" date="2011" name="Genome Biol.">
        <title>Comparative genome sequence analysis underscores mycoparasitism as the ancestral life style of Trichoderma.</title>
        <authorList>
            <person name="Kubicek C.P."/>
            <person name="Herrera-Estrella A."/>
            <person name="Seidl-Seiboth V."/>
            <person name="Martinez D.A."/>
            <person name="Druzhinina I.S."/>
            <person name="Thon M."/>
            <person name="Zeilinger S."/>
            <person name="Casas-Flores S."/>
            <person name="Horwitz B.A."/>
            <person name="Mukherjee P.K."/>
            <person name="Mukherjee M."/>
            <person name="Kredics L."/>
            <person name="Alcaraz L.D."/>
            <person name="Aerts A."/>
            <person name="Antal Z."/>
            <person name="Atanasova L."/>
            <person name="Cervantes-Badillo M.G."/>
            <person name="Challacombe J."/>
            <person name="Chertkov O."/>
            <person name="McCluskey K."/>
            <person name="Coulpier F."/>
            <person name="Deshpande N."/>
            <person name="von Doehren H."/>
            <person name="Ebbole D.J."/>
            <person name="Esquivel-Naranjo E.U."/>
            <person name="Fekete E."/>
            <person name="Flipphi M."/>
            <person name="Glaser F."/>
            <person name="Gomez-Rodriguez E.Y."/>
            <person name="Gruber S."/>
            <person name="Han C."/>
            <person name="Henrissat B."/>
            <person name="Hermosa R."/>
            <person name="Hernandez-Onate M."/>
            <person name="Karaffa L."/>
            <person name="Kosti I."/>
            <person name="Le Crom S."/>
            <person name="Lindquist E."/>
            <person name="Lucas S."/>
            <person name="Luebeck M."/>
            <person name="Luebeck P.S."/>
            <person name="Margeot A."/>
            <person name="Metz B."/>
            <person name="Misra M."/>
            <person name="Nevalainen H."/>
            <person name="Omann M."/>
            <person name="Packer N."/>
            <person name="Perrone G."/>
            <person name="Uresti-Rivera E.E."/>
            <person name="Salamov A."/>
            <person name="Schmoll M."/>
            <person name="Seiboth B."/>
            <person name="Shapiro H."/>
            <person name="Sukno S."/>
            <person name="Tamayo-Ramos J.A."/>
            <person name="Tisch D."/>
            <person name="Wiest A."/>
            <person name="Wilkinson H.H."/>
            <person name="Zhang M."/>
            <person name="Coutinho P.M."/>
            <person name="Kenerley C.M."/>
            <person name="Monte E."/>
            <person name="Baker S.E."/>
            <person name="Grigoriev I.V."/>
        </authorList>
    </citation>
    <scope>NUCLEOTIDE SEQUENCE [LARGE SCALE GENOMIC DNA]</scope>
    <source>
        <strain evidence="8">Gv29-8 / FGSC 10586</strain>
    </source>
</reference>
<dbReference type="VEuPathDB" id="FungiDB:TRIVIDRAFT_232288"/>
<evidence type="ECO:0000313" key="8">
    <source>
        <dbReference type="Proteomes" id="UP000007115"/>
    </source>
</evidence>
<dbReference type="STRING" id="413071.G9N9S8"/>
<gene>
    <name evidence="7" type="ORF">TRIVIDRAFT_232288</name>
</gene>
<dbReference type="SUPFAM" id="SSF144083">
    <property type="entry name" value="Magnesium transport protein CorA, transmembrane region"/>
    <property type="match status" value="1"/>
</dbReference>
<dbReference type="RefSeq" id="XP_013950894.1">
    <property type="nucleotide sequence ID" value="XM_014095419.1"/>
</dbReference>
<evidence type="ECO:0000256" key="6">
    <source>
        <dbReference type="SAM" id="Phobius"/>
    </source>
</evidence>
<accession>G9N9S8</accession>
<evidence type="ECO:0000256" key="5">
    <source>
        <dbReference type="SAM" id="MobiDB-lite"/>
    </source>
</evidence>
<feature type="transmembrane region" description="Helical" evidence="6">
    <location>
        <begin position="153"/>
        <end position="176"/>
    </location>
</feature>
<dbReference type="Gene3D" id="1.20.58.340">
    <property type="entry name" value="Magnesium transport protein CorA, transmembrane region"/>
    <property type="match status" value="1"/>
</dbReference>
<dbReference type="GO" id="GO:0016020">
    <property type="term" value="C:membrane"/>
    <property type="evidence" value="ECO:0007669"/>
    <property type="project" value="UniProtKB-SubCell"/>
</dbReference>
<keyword evidence="4 6" id="KW-0472">Membrane</keyword>
<name>G9N9S8_HYPVG</name>
<evidence type="ECO:0000256" key="2">
    <source>
        <dbReference type="ARBA" id="ARBA00022692"/>
    </source>
</evidence>
<dbReference type="GeneID" id="25792465"/>
<dbReference type="EMBL" id="ABDF02000090">
    <property type="protein sequence ID" value="EHK16696.1"/>
    <property type="molecule type" value="Genomic_DNA"/>
</dbReference>
<dbReference type="InterPro" id="IPR045863">
    <property type="entry name" value="CorA_TM1_TM2"/>
</dbReference>
<evidence type="ECO:0000313" key="7">
    <source>
        <dbReference type="EMBL" id="EHK16696.1"/>
    </source>
</evidence>
<sequence length="259" mass="29153">MEDESNSPSDYRALVRKLGQSQSHKLQHLDRLLPEECQNKLKLPSRMLNERIEYLLSNVEHARVWEGVKERMETQQTVLFNLIAQSDNLVNISLAKDSKEMAVASKQDSSAMKIIALLTTFFLPGTFIASFFAMPLFDWSEPSLNHVTTRHFWVFWAVTGPVTLATMAGVIAWALWNNRRVELLQSRARESVGTKSQGDNGQDTDKEQSTGNDSNEGGITNEDQAPKSGTDGVRNLKKYSLLGILSRRRRRSGSTKAEP</sequence>
<evidence type="ECO:0000256" key="3">
    <source>
        <dbReference type="ARBA" id="ARBA00022989"/>
    </source>
</evidence>
<dbReference type="InParanoid" id="G9N9S8"/>
<feature type="transmembrane region" description="Helical" evidence="6">
    <location>
        <begin position="114"/>
        <end position="133"/>
    </location>
</feature>
<dbReference type="eggNOG" id="ENOG502RUF0">
    <property type="taxonomic scope" value="Eukaryota"/>
</dbReference>
<comment type="caution">
    <text evidence="7">The sequence shown here is derived from an EMBL/GenBank/DDBJ whole genome shotgun (WGS) entry which is preliminary data.</text>
</comment>
<evidence type="ECO:0000256" key="4">
    <source>
        <dbReference type="ARBA" id="ARBA00023136"/>
    </source>
</evidence>
<protein>
    <submittedName>
        <fullName evidence="7">Uncharacterized protein</fullName>
    </submittedName>
</protein>
<feature type="compositionally biased region" description="Polar residues" evidence="5">
    <location>
        <begin position="209"/>
        <end position="223"/>
    </location>
</feature>
<dbReference type="HOGENOM" id="CLU_1125216_0_0_1"/>
<keyword evidence="3 6" id="KW-1133">Transmembrane helix</keyword>
<proteinExistence type="predicted"/>
<keyword evidence="2 6" id="KW-0812">Transmembrane</keyword>
<organism evidence="7 8">
    <name type="scientific">Hypocrea virens (strain Gv29-8 / FGSC 10586)</name>
    <name type="common">Gliocladium virens</name>
    <name type="synonym">Trichoderma virens</name>
    <dbReference type="NCBI Taxonomy" id="413071"/>
    <lineage>
        <taxon>Eukaryota</taxon>
        <taxon>Fungi</taxon>
        <taxon>Dikarya</taxon>
        <taxon>Ascomycota</taxon>
        <taxon>Pezizomycotina</taxon>
        <taxon>Sordariomycetes</taxon>
        <taxon>Hypocreomycetidae</taxon>
        <taxon>Hypocreales</taxon>
        <taxon>Hypocreaceae</taxon>
        <taxon>Trichoderma</taxon>
    </lineage>
</organism>
<evidence type="ECO:0000256" key="1">
    <source>
        <dbReference type="ARBA" id="ARBA00004141"/>
    </source>
</evidence>
<dbReference type="Proteomes" id="UP000007115">
    <property type="component" value="Unassembled WGS sequence"/>
</dbReference>
<dbReference type="OrthoDB" id="3561681at2759"/>
<dbReference type="AlphaFoldDB" id="G9N9S8"/>
<keyword evidence="8" id="KW-1185">Reference proteome</keyword>
<feature type="region of interest" description="Disordered" evidence="5">
    <location>
        <begin position="188"/>
        <end position="235"/>
    </location>
</feature>